<dbReference type="OrthoDB" id="3194735at2"/>
<evidence type="ECO:0000259" key="5">
    <source>
        <dbReference type="Pfam" id="PF02775"/>
    </source>
</evidence>
<dbReference type="InterPro" id="IPR029061">
    <property type="entry name" value="THDP-binding"/>
</dbReference>
<dbReference type="Pfam" id="PF02775">
    <property type="entry name" value="TPP_enzyme_C"/>
    <property type="match status" value="1"/>
</dbReference>
<dbReference type="Gene3D" id="3.40.50.970">
    <property type="match status" value="2"/>
</dbReference>
<dbReference type="GO" id="GO:0050660">
    <property type="term" value="F:flavin adenine dinucleotide binding"/>
    <property type="evidence" value="ECO:0007669"/>
    <property type="project" value="TreeGrafter"/>
</dbReference>
<evidence type="ECO:0000256" key="2">
    <source>
        <dbReference type="ARBA" id="ARBA00023052"/>
    </source>
</evidence>
<feature type="domain" description="Thiamine pyrophosphate enzyme central" evidence="4">
    <location>
        <begin position="219"/>
        <end position="353"/>
    </location>
</feature>
<evidence type="ECO:0000313" key="8">
    <source>
        <dbReference type="Proteomes" id="UP000255125"/>
    </source>
</evidence>
<dbReference type="PANTHER" id="PTHR18968">
    <property type="entry name" value="THIAMINE PYROPHOSPHATE ENZYMES"/>
    <property type="match status" value="1"/>
</dbReference>
<dbReference type="GO" id="GO:0009099">
    <property type="term" value="P:L-valine biosynthetic process"/>
    <property type="evidence" value="ECO:0007669"/>
    <property type="project" value="TreeGrafter"/>
</dbReference>
<dbReference type="Proteomes" id="UP000255125">
    <property type="component" value="Unassembled WGS sequence"/>
</dbReference>
<dbReference type="InterPro" id="IPR000399">
    <property type="entry name" value="TPP-bd_CS"/>
</dbReference>
<dbReference type="Gene3D" id="3.40.50.1220">
    <property type="entry name" value="TPP-binding domain"/>
    <property type="match status" value="1"/>
</dbReference>
<dbReference type="GO" id="GO:0005948">
    <property type="term" value="C:acetolactate synthase complex"/>
    <property type="evidence" value="ECO:0007669"/>
    <property type="project" value="TreeGrafter"/>
</dbReference>
<evidence type="ECO:0000256" key="3">
    <source>
        <dbReference type="RuleBase" id="RU362132"/>
    </source>
</evidence>
<keyword evidence="2 3" id="KW-0786">Thiamine pyrophosphate</keyword>
<feature type="domain" description="Thiamine pyrophosphate enzyme N-terminal TPP-binding" evidence="6">
    <location>
        <begin position="31"/>
        <end position="132"/>
    </location>
</feature>
<dbReference type="InterPro" id="IPR029035">
    <property type="entry name" value="DHS-like_NAD/FAD-binding_dom"/>
</dbReference>
<dbReference type="EC" id="3.7.1.-" evidence="7"/>
<dbReference type="InterPro" id="IPR045229">
    <property type="entry name" value="TPP_enz"/>
</dbReference>
<dbReference type="SUPFAM" id="SSF52467">
    <property type="entry name" value="DHS-like NAD/FAD-binding domain"/>
    <property type="match status" value="1"/>
</dbReference>
<evidence type="ECO:0000259" key="6">
    <source>
        <dbReference type="Pfam" id="PF02776"/>
    </source>
</evidence>
<dbReference type="CDD" id="cd07035">
    <property type="entry name" value="TPP_PYR_POX_like"/>
    <property type="match status" value="1"/>
</dbReference>
<dbReference type="EMBL" id="UGUS01000002">
    <property type="protein sequence ID" value="SUD30390.1"/>
    <property type="molecule type" value="Genomic_DNA"/>
</dbReference>
<dbReference type="InterPro" id="IPR012001">
    <property type="entry name" value="Thiamin_PyroP_enz_TPP-bd_dom"/>
</dbReference>
<dbReference type="GO" id="GO:0016823">
    <property type="term" value="F:hydrolase activity, acting on acid carbon-carbon bonds, in ketonic substances"/>
    <property type="evidence" value="ECO:0007669"/>
    <property type="project" value="InterPro"/>
</dbReference>
<comment type="similarity">
    <text evidence="1 3">Belongs to the TPP enzyme family.</text>
</comment>
<evidence type="ECO:0000259" key="4">
    <source>
        <dbReference type="Pfam" id="PF00205"/>
    </source>
</evidence>
<dbReference type="InterPro" id="IPR011766">
    <property type="entry name" value="TPP_enzyme_TPP-bd"/>
</dbReference>
<dbReference type="AlphaFoldDB" id="A0A379IC17"/>
<dbReference type="KEGG" id="pfn:HZ99_00425"/>
<evidence type="ECO:0000313" key="7">
    <source>
        <dbReference type="EMBL" id="SUD30390.1"/>
    </source>
</evidence>
<dbReference type="GO" id="GO:0003984">
    <property type="term" value="F:acetolactate synthase activity"/>
    <property type="evidence" value="ECO:0007669"/>
    <property type="project" value="TreeGrafter"/>
</dbReference>
<dbReference type="GO" id="GO:0019310">
    <property type="term" value="P:inositol catabolic process"/>
    <property type="evidence" value="ECO:0007669"/>
    <property type="project" value="InterPro"/>
</dbReference>
<dbReference type="SUPFAM" id="SSF52518">
    <property type="entry name" value="Thiamin diphosphate-binding fold (THDP-binding)"/>
    <property type="match status" value="2"/>
</dbReference>
<reference evidence="7 8" key="1">
    <citation type="submission" date="2018-06" db="EMBL/GenBank/DDBJ databases">
        <authorList>
            <consortium name="Pathogen Informatics"/>
            <person name="Doyle S."/>
        </authorList>
    </citation>
    <scope>NUCLEOTIDE SEQUENCE [LARGE SCALE GENOMIC DNA]</scope>
    <source>
        <strain evidence="7 8">NCTC10392</strain>
    </source>
</reference>
<dbReference type="PANTHER" id="PTHR18968:SF9">
    <property type="entry name" value="3D-(3,5_4)-TRIHYDROXYCYCLOHEXANE-1,2-DIONE HYDROLASE"/>
    <property type="match status" value="1"/>
</dbReference>
<keyword evidence="7" id="KW-0378">Hydrolase</keyword>
<dbReference type="CDD" id="cd02003">
    <property type="entry name" value="TPP_IolD"/>
    <property type="match status" value="1"/>
</dbReference>
<dbReference type="RefSeq" id="WP_038440463.1">
    <property type="nucleotide sequence ID" value="NZ_CP008896.1"/>
</dbReference>
<dbReference type="GO" id="GO:0009097">
    <property type="term" value="P:isoleucine biosynthetic process"/>
    <property type="evidence" value="ECO:0007669"/>
    <property type="project" value="TreeGrafter"/>
</dbReference>
<dbReference type="Pfam" id="PF02776">
    <property type="entry name" value="TPP_enzyme_N"/>
    <property type="match status" value="1"/>
</dbReference>
<dbReference type="GO" id="GO:0030976">
    <property type="term" value="F:thiamine pyrophosphate binding"/>
    <property type="evidence" value="ECO:0007669"/>
    <property type="project" value="InterPro"/>
</dbReference>
<feature type="domain" description="Thiamine pyrophosphate enzyme TPP-binding" evidence="5">
    <location>
        <begin position="439"/>
        <end position="598"/>
    </location>
</feature>
<evidence type="ECO:0000256" key="1">
    <source>
        <dbReference type="ARBA" id="ARBA00007812"/>
    </source>
</evidence>
<dbReference type="Pfam" id="PF00205">
    <property type="entry name" value="TPP_enzyme_M"/>
    <property type="match status" value="1"/>
</dbReference>
<name>A0A379IC17_PSEFL</name>
<accession>A0A379IC17</accession>
<dbReference type="PROSITE" id="PS00187">
    <property type="entry name" value="TPP_ENZYMES"/>
    <property type="match status" value="1"/>
</dbReference>
<sequence length="643" mass="69429">MTTTRLTMAQALVKFLDNQYIEVDGVQSKFVAGVFTIFGHGNVLGLGQALEQDSGDLVVHQGRNEQGMAHAAIGFAKQHLRRKVYACTASVGPGAANMLTAAATATANRIPLLLLPGDVYACRQPDPVLQQIEQFHDLSISTNDAFRAVSKYWDRINRPEQLMSAAIHAMRVLTDPAETGAVTLALPQDVQAEAWDYPDDFLQKRVHRLERRPATEAMLQDAVALLKSKGKPLIICGGGVKYAGANAALQAFAERFQIPFAETQAGKSAIVSSHPLNVGGIGETGCLAANLLARDADLIIGIGTRYSDFTTSSKSLFQHPEVRFLNLNIGPGDVLKLDGVQVLADAKAGLLALADALGDYATQWGEQPRQALAQGDAEVDRVYQARYTDADFTPEISDAMDPAVLREFIELTGSCLTQSQVLGVLNGTLADDAVIVAAAGSLPGDLQRSWRSKGVNTYHVEYGYSCMGYEINAALGVKLAEPEREVYALVGDGSYMMLHSELATSIQERRKINVVLLDNMSFGCINNLQMGHGMGSFGTEFRFRNPDSGQLDGGLVPVDFAMSAAAYGCKTYKVTTIAQLHAALADARAQSVSTLIDIKVLPKTMIHGYLSWWRVGVAQVSTSERTNACAKQLNERLAKARQY</sequence>
<gene>
    <name evidence="7" type="primary">iolD</name>
    <name evidence="7" type="ORF">NCTC10392_02309</name>
</gene>
<protein>
    <submittedName>
        <fullName evidence="7">3D-(3,5/4)-trihydroxycyclohexane-1,2-dione hydrolase</fullName>
        <ecNumber evidence="7">3.7.1.-</ecNumber>
    </submittedName>
</protein>
<dbReference type="NCBIfam" id="TIGR04377">
    <property type="entry name" value="myo_inos_iolD"/>
    <property type="match status" value="1"/>
</dbReference>
<dbReference type="GO" id="GO:0000287">
    <property type="term" value="F:magnesium ion binding"/>
    <property type="evidence" value="ECO:0007669"/>
    <property type="project" value="InterPro"/>
</dbReference>
<dbReference type="InterPro" id="IPR012000">
    <property type="entry name" value="Thiamin_PyroP_enz_cen_dom"/>
</dbReference>
<dbReference type="InterPro" id="IPR030817">
    <property type="entry name" value="Myo_inos_IolD"/>
</dbReference>
<proteinExistence type="inferred from homology"/>
<organism evidence="7 8">
    <name type="scientific">Pseudomonas fluorescens</name>
    <dbReference type="NCBI Taxonomy" id="294"/>
    <lineage>
        <taxon>Bacteria</taxon>
        <taxon>Pseudomonadati</taxon>
        <taxon>Pseudomonadota</taxon>
        <taxon>Gammaproteobacteria</taxon>
        <taxon>Pseudomonadales</taxon>
        <taxon>Pseudomonadaceae</taxon>
        <taxon>Pseudomonas</taxon>
    </lineage>
</organism>